<dbReference type="EMBL" id="JALJOU010000020">
    <property type="protein sequence ID" value="KAK9838155.1"/>
    <property type="molecule type" value="Genomic_DNA"/>
</dbReference>
<evidence type="ECO:0000256" key="1">
    <source>
        <dbReference type="ARBA" id="ARBA00004496"/>
    </source>
</evidence>
<dbReference type="GO" id="GO:0009955">
    <property type="term" value="P:adaxial/abaxial pattern specification"/>
    <property type="evidence" value="ECO:0007669"/>
    <property type="project" value="UniProtKB-ARBA"/>
</dbReference>
<keyword evidence="6" id="KW-0687">Ribonucleoprotein</keyword>
<evidence type="ECO:0000313" key="10">
    <source>
        <dbReference type="Proteomes" id="UP001445335"/>
    </source>
</evidence>
<accession>A0AAW1RVJ1</accession>
<dbReference type="Pfam" id="PF17144">
    <property type="entry name" value="Ribosomal_L5e"/>
    <property type="match status" value="1"/>
</dbReference>
<dbReference type="PANTHER" id="PTHR23410:SF12">
    <property type="entry name" value="LARGE RIBOSOMAL SUBUNIT PROTEIN UL18"/>
    <property type="match status" value="1"/>
</dbReference>
<feature type="compositionally biased region" description="Acidic residues" evidence="7">
    <location>
        <begin position="291"/>
        <end position="310"/>
    </location>
</feature>
<evidence type="ECO:0000256" key="4">
    <source>
        <dbReference type="ARBA" id="ARBA00022490"/>
    </source>
</evidence>
<dbReference type="GO" id="GO:0009965">
    <property type="term" value="P:leaf morphogenesis"/>
    <property type="evidence" value="ECO:0007669"/>
    <property type="project" value="UniProtKB-ARBA"/>
</dbReference>
<evidence type="ECO:0000313" key="9">
    <source>
        <dbReference type="EMBL" id="KAK9838155.1"/>
    </source>
</evidence>
<evidence type="ECO:0000256" key="5">
    <source>
        <dbReference type="ARBA" id="ARBA00022980"/>
    </source>
</evidence>
<dbReference type="HAMAP" id="MF_01337_A">
    <property type="entry name" value="Ribosomal_uL18_A"/>
    <property type="match status" value="1"/>
</dbReference>
<dbReference type="Proteomes" id="UP001445335">
    <property type="component" value="Unassembled WGS sequence"/>
</dbReference>
<dbReference type="FunFam" id="3.30.420.100:FF:000002">
    <property type="entry name" value="60S ribosomal protein L5"/>
    <property type="match status" value="1"/>
</dbReference>
<dbReference type="GO" id="GO:0008097">
    <property type="term" value="F:5S rRNA binding"/>
    <property type="evidence" value="ECO:0007669"/>
    <property type="project" value="InterPro"/>
</dbReference>
<dbReference type="InterPro" id="IPR057268">
    <property type="entry name" value="Ribosomal_L18"/>
</dbReference>
<dbReference type="GO" id="GO:0000027">
    <property type="term" value="P:ribosomal large subunit assembly"/>
    <property type="evidence" value="ECO:0007669"/>
    <property type="project" value="TreeGrafter"/>
</dbReference>
<feature type="region of interest" description="Disordered" evidence="7">
    <location>
        <begin position="288"/>
        <end position="310"/>
    </location>
</feature>
<name>A0AAW1RVJ1_9CHLO</name>
<comment type="similarity">
    <text evidence="2">Belongs to the universal ribosomal protein uL18 family.</text>
</comment>
<keyword evidence="5" id="KW-0689">Ribosomal protein</keyword>
<comment type="caution">
    <text evidence="9">The sequence shown here is derived from an EMBL/GenBank/DDBJ whole genome shotgun (WGS) entry which is preliminary data.</text>
</comment>
<proteinExistence type="inferred from homology"/>
<keyword evidence="10" id="KW-1185">Reference proteome</keyword>
<dbReference type="PRINTS" id="PR00058">
    <property type="entry name" value="RIBOSOMALL5"/>
</dbReference>
<gene>
    <name evidence="9" type="ORF">WJX81_004978</name>
</gene>
<dbReference type="AlphaFoldDB" id="A0AAW1RVJ1"/>
<evidence type="ECO:0000256" key="3">
    <source>
        <dbReference type="ARBA" id="ARBA00011113"/>
    </source>
</evidence>
<evidence type="ECO:0000256" key="2">
    <source>
        <dbReference type="ARBA" id="ARBA00007116"/>
    </source>
</evidence>
<dbReference type="GO" id="GO:0022625">
    <property type="term" value="C:cytosolic large ribosomal subunit"/>
    <property type="evidence" value="ECO:0007669"/>
    <property type="project" value="TreeGrafter"/>
</dbReference>
<reference evidence="9 10" key="1">
    <citation type="journal article" date="2024" name="Nat. Commun.">
        <title>Phylogenomics reveals the evolutionary origins of lichenization in chlorophyte algae.</title>
        <authorList>
            <person name="Puginier C."/>
            <person name="Libourel C."/>
            <person name="Otte J."/>
            <person name="Skaloud P."/>
            <person name="Haon M."/>
            <person name="Grisel S."/>
            <person name="Petersen M."/>
            <person name="Berrin J.G."/>
            <person name="Delaux P.M."/>
            <person name="Dal Grande F."/>
            <person name="Keller J."/>
        </authorList>
    </citation>
    <scope>NUCLEOTIDE SEQUENCE [LARGE SCALE GENOMIC DNA]</scope>
    <source>
        <strain evidence="9 10">SAG 245.80</strain>
    </source>
</reference>
<dbReference type="InterPro" id="IPR025607">
    <property type="entry name" value="Ribosomal_uL18_C_euk"/>
</dbReference>
<evidence type="ECO:0000256" key="6">
    <source>
        <dbReference type="ARBA" id="ARBA00023274"/>
    </source>
</evidence>
<evidence type="ECO:0000259" key="8">
    <source>
        <dbReference type="Pfam" id="PF14204"/>
    </source>
</evidence>
<dbReference type="InterPro" id="IPR005485">
    <property type="entry name" value="Rbsml_uL18_euk_arch"/>
</dbReference>
<comment type="subunit">
    <text evidence="3">Component of the large ribosomal subunit (LSU).</text>
</comment>
<sequence>MGHVKVVKSSPYFSRFQTKYKRRQSGKTDYRARLRLTTQDKNKYNTPKYRLVVRFSRKAIVCQIVYATVAGDVTVAAAYSQELSRYGLSVGLTNYAAAYATGLLLARRVLTKFGLDKTYVGLEEPTGEDYNVEAAEEGPRPFCALLDTGLKRTSTGSKVFAALKGALDGGLDIPHSDKRFVGYSAEDKSLDAEVLRKYIYGGHVSEYMENLQDEAPEKYQTHFKAWIDAGLDPDGIEDLYKEVHEAIRADPMAKPKERTKPDEKKKWKAAKLTYDERKMALKHRLAKMAEAGEDADAGGDAEEAEEEDDE</sequence>
<dbReference type="GO" id="GO:0003735">
    <property type="term" value="F:structural constituent of ribosome"/>
    <property type="evidence" value="ECO:0007669"/>
    <property type="project" value="InterPro"/>
</dbReference>
<dbReference type="GO" id="GO:0006412">
    <property type="term" value="P:translation"/>
    <property type="evidence" value="ECO:0007669"/>
    <property type="project" value="InterPro"/>
</dbReference>
<evidence type="ECO:0000256" key="7">
    <source>
        <dbReference type="SAM" id="MobiDB-lite"/>
    </source>
</evidence>
<dbReference type="PANTHER" id="PTHR23410">
    <property type="entry name" value="RIBOSOMAL PROTEIN L5-RELATED"/>
    <property type="match status" value="1"/>
</dbReference>
<dbReference type="SUPFAM" id="SSF53137">
    <property type="entry name" value="Translational machinery components"/>
    <property type="match status" value="1"/>
</dbReference>
<dbReference type="Gene3D" id="3.30.420.100">
    <property type="match status" value="1"/>
</dbReference>
<dbReference type="Pfam" id="PF14204">
    <property type="entry name" value="Ribosomal_L18_c"/>
    <property type="match status" value="1"/>
</dbReference>
<feature type="domain" description="Large ribosomal subunit protein uL18 C-terminal eukaryotes" evidence="8">
    <location>
        <begin position="236"/>
        <end position="289"/>
    </location>
</feature>
<protein>
    <recommendedName>
        <fullName evidence="8">Large ribosomal subunit protein uL18 C-terminal eukaryotes domain-containing protein</fullName>
    </recommendedName>
</protein>
<organism evidence="9 10">
    <name type="scientific">Elliptochloris bilobata</name>
    <dbReference type="NCBI Taxonomy" id="381761"/>
    <lineage>
        <taxon>Eukaryota</taxon>
        <taxon>Viridiplantae</taxon>
        <taxon>Chlorophyta</taxon>
        <taxon>core chlorophytes</taxon>
        <taxon>Trebouxiophyceae</taxon>
        <taxon>Trebouxiophyceae incertae sedis</taxon>
        <taxon>Elliptochloris clade</taxon>
        <taxon>Elliptochloris</taxon>
    </lineage>
</organism>
<keyword evidence="4" id="KW-0963">Cytoplasm</keyword>
<dbReference type="CDD" id="cd00432">
    <property type="entry name" value="Ribosomal_L18_L5e"/>
    <property type="match status" value="1"/>
</dbReference>
<comment type="subcellular location">
    <subcellularLocation>
        <location evidence="1">Cytoplasm</location>
    </subcellularLocation>
</comment>